<protein>
    <submittedName>
        <fullName evidence="1">BnaA09g16020D protein</fullName>
    </submittedName>
</protein>
<dbReference type="Proteomes" id="UP000028999">
    <property type="component" value="Unassembled WGS sequence"/>
</dbReference>
<reference evidence="1 2" key="1">
    <citation type="journal article" date="2014" name="Science">
        <title>Plant genetics. Early allopolyploid evolution in the post-Neolithic Brassica napus oilseed genome.</title>
        <authorList>
            <person name="Chalhoub B."/>
            <person name="Denoeud F."/>
            <person name="Liu S."/>
            <person name="Parkin I.A."/>
            <person name="Tang H."/>
            <person name="Wang X."/>
            <person name="Chiquet J."/>
            <person name="Belcram H."/>
            <person name="Tong C."/>
            <person name="Samans B."/>
            <person name="Correa M."/>
            <person name="Da Silva C."/>
            <person name="Just J."/>
            <person name="Falentin C."/>
            <person name="Koh C.S."/>
            <person name="Le Clainche I."/>
            <person name="Bernard M."/>
            <person name="Bento P."/>
            <person name="Noel B."/>
            <person name="Labadie K."/>
            <person name="Alberti A."/>
            <person name="Charles M."/>
            <person name="Arnaud D."/>
            <person name="Guo H."/>
            <person name="Daviaud C."/>
            <person name="Alamery S."/>
            <person name="Jabbari K."/>
            <person name="Zhao M."/>
            <person name="Edger P.P."/>
            <person name="Chelaifa H."/>
            <person name="Tack D."/>
            <person name="Lassalle G."/>
            <person name="Mestiri I."/>
            <person name="Schnel N."/>
            <person name="Le Paslier M.C."/>
            <person name="Fan G."/>
            <person name="Renault V."/>
            <person name="Bayer P.E."/>
            <person name="Golicz A.A."/>
            <person name="Manoli S."/>
            <person name="Lee T.H."/>
            <person name="Thi V.H."/>
            <person name="Chalabi S."/>
            <person name="Hu Q."/>
            <person name="Fan C."/>
            <person name="Tollenaere R."/>
            <person name="Lu Y."/>
            <person name="Battail C."/>
            <person name="Shen J."/>
            <person name="Sidebottom C.H."/>
            <person name="Wang X."/>
            <person name="Canaguier A."/>
            <person name="Chauveau A."/>
            <person name="Berard A."/>
            <person name="Deniot G."/>
            <person name="Guan M."/>
            <person name="Liu Z."/>
            <person name="Sun F."/>
            <person name="Lim Y.P."/>
            <person name="Lyons E."/>
            <person name="Town C.D."/>
            <person name="Bancroft I."/>
            <person name="Wang X."/>
            <person name="Meng J."/>
            <person name="Ma J."/>
            <person name="Pires J.C."/>
            <person name="King G.J."/>
            <person name="Brunel D."/>
            <person name="Delourme R."/>
            <person name="Renard M."/>
            <person name="Aury J.M."/>
            <person name="Adams K.L."/>
            <person name="Batley J."/>
            <person name="Snowdon R.J."/>
            <person name="Tost J."/>
            <person name="Edwards D."/>
            <person name="Zhou Y."/>
            <person name="Hua W."/>
            <person name="Sharpe A.G."/>
            <person name="Paterson A.H."/>
            <person name="Guan C."/>
            <person name="Wincker P."/>
        </authorList>
    </citation>
    <scope>NUCLEOTIDE SEQUENCE [LARGE SCALE GENOMIC DNA]</scope>
    <source>
        <strain evidence="2">cv. Darmor-bzh</strain>
    </source>
</reference>
<name>A0A078CGS0_BRANA</name>
<dbReference type="PaxDb" id="3708-A0A078CGS0"/>
<dbReference type="EMBL" id="LK032522">
    <property type="protein sequence ID" value="CDY42367.1"/>
    <property type="molecule type" value="Genomic_DNA"/>
</dbReference>
<organism evidence="1 2">
    <name type="scientific">Brassica napus</name>
    <name type="common">Rape</name>
    <dbReference type="NCBI Taxonomy" id="3708"/>
    <lineage>
        <taxon>Eukaryota</taxon>
        <taxon>Viridiplantae</taxon>
        <taxon>Streptophyta</taxon>
        <taxon>Embryophyta</taxon>
        <taxon>Tracheophyta</taxon>
        <taxon>Spermatophyta</taxon>
        <taxon>Magnoliopsida</taxon>
        <taxon>eudicotyledons</taxon>
        <taxon>Gunneridae</taxon>
        <taxon>Pentapetalae</taxon>
        <taxon>rosids</taxon>
        <taxon>malvids</taxon>
        <taxon>Brassicales</taxon>
        <taxon>Brassicaceae</taxon>
        <taxon>Brassiceae</taxon>
        <taxon>Brassica</taxon>
    </lineage>
</organism>
<gene>
    <name evidence="1" type="primary">BnaA09g16020D</name>
    <name evidence="1" type="ORF">GSBRNA2T00074641001</name>
</gene>
<evidence type="ECO:0000313" key="2">
    <source>
        <dbReference type="Proteomes" id="UP000028999"/>
    </source>
</evidence>
<sequence length="18" mass="2061">MYVALLLLGWMVPTVQLI</sequence>
<dbReference type="AlphaFoldDB" id="A0A078CGS0"/>
<keyword evidence="2" id="KW-1185">Reference proteome</keyword>
<proteinExistence type="predicted"/>
<evidence type="ECO:0000313" key="1">
    <source>
        <dbReference type="EMBL" id="CDY42367.1"/>
    </source>
</evidence>
<accession>A0A078CGS0</accession>